<comment type="caution">
    <text evidence="2">The sequence shown here is derived from an EMBL/GenBank/DDBJ whole genome shotgun (WGS) entry which is preliminary data.</text>
</comment>
<accession>A0A369V3Q3</accession>
<evidence type="ECO:0000256" key="1">
    <source>
        <dbReference type="SAM" id="MobiDB-lite"/>
    </source>
</evidence>
<sequence length="73" mass="7872">MATDDNAADARATPRDVGMIQTTGPSGSGGRRRDRGPPPCPIRDSTWPARYPVFPRPGIPVSRPRGRARPHLA</sequence>
<dbReference type="AlphaFoldDB" id="A0A369V3Q3"/>
<protein>
    <submittedName>
        <fullName evidence="2">Uncharacterized protein</fullName>
    </submittedName>
</protein>
<name>A0A369V3Q3_9ACTN</name>
<feature type="region of interest" description="Disordered" evidence="1">
    <location>
        <begin position="1"/>
        <end position="73"/>
    </location>
</feature>
<reference evidence="2 3" key="1">
    <citation type="submission" date="2018-07" db="EMBL/GenBank/DDBJ databases">
        <title>Genome guided investigation of antibiotics producing actinomycetales strain isolated from a Macau mangrove ecosystem.</title>
        <authorList>
            <person name="Hu D."/>
        </authorList>
    </citation>
    <scope>NUCLEOTIDE SEQUENCE [LARGE SCALE GENOMIC DNA]</scope>
    <source>
        <strain evidence="2 3">2297</strain>
    </source>
</reference>
<proteinExistence type="predicted"/>
<gene>
    <name evidence="2" type="ORF">DVZ84_23825</name>
</gene>
<dbReference type="EMBL" id="QQBH01000016">
    <property type="protein sequence ID" value="RDD86648.1"/>
    <property type="molecule type" value="Genomic_DNA"/>
</dbReference>
<evidence type="ECO:0000313" key="3">
    <source>
        <dbReference type="Proteomes" id="UP000253742"/>
    </source>
</evidence>
<dbReference type="Proteomes" id="UP000253742">
    <property type="component" value="Unassembled WGS sequence"/>
</dbReference>
<evidence type="ECO:0000313" key="2">
    <source>
        <dbReference type="EMBL" id="RDD86648.1"/>
    </source>
</evidence>
<organism evidence="2 3">
    <name type="scientific">Streptomyces parvulus</name>
    <dbReference type="NCBI Taxonomy" id="146923"/>
    <lineage>
        <taxon>Bacteria</taxon>
        <taxon>Bacillati</taxon>
        <taxon>Actinomycetota</taxon>
        <taxon>Actinomycetes</taxon>
        <taxon>Kitasatosporales</taxon>
        <taxon>Streptomycetaceae</taxon>
        <taxon>Streptomyces</taxon>
    </lineage>
</organism>
<feature type="compositionally biased region" description="Low complexity" evidence="1">
    <location>
        <begin position="1"/>
        <end position="11"/>
    </location>
</feature>
<feature type="compositionally biased region" description="Basic residues" evidence="1">
    <location>
        <begin position="64"/>
        <end position="73"/>
    </location>
</feature>